<accession>A0A1F5YEA9</accession>
<dbReference type="PANTHER" id="PTHR43214">
    <property type="entry name" value="TWO-COMPONENT RESPONSE REGULATOR"/>
    <property type="match status" value="1"/>
</dbReference>
<dbReference type="AlphaFoldDB" id="A0A1F5YEA9"/>
<dbReference type="GO" id="GO:0000160">
    <property type="term" value="P:phosphorelay signal transduction system"/>
    <property type="evidence" value="ECO:0007669"/>
    <property type="project" value="InterPro"/>
</dbReference>
<proteinExistence type="predicted"/>
<evidence type="ECO:0000313" key="6">
    <source>
        <dbReference type="Proteomes" id="UP000176992"/>
    </source>
</evidence>
<feature type="region of interest" description="Disordered" evidence="3">
    <location>
        <begin position="151"/>
        <end position="173"/>
    </location>
</feature>
<dbReference type="Pfam" id="PF00072">
    <property type="entry name" value="Response_reg"/>
    <property type="match status" value="1"/>
</dbReference>
<keyword evidence="2" id="KW-0597">Phosphoprotein</keyword>
<dbReference type="InterPro" id="IPR001789">
    <property type="entry name" value="Sig_transdc_resp-reg_receiver"/>
</dbReference>
<sequence length="173" mass="19362">MIFEPQRAGAGSSIERNGQISSTFRVIMKVIIADDSKIMREHLTGMLSNYKEIEIIGEAQDSIQAISTIRRLKPDVVILDIRLPGHGNGIDVLQSVKQEKPSPIVIMFTNYPFPQYRKKCMEAGAEYFFDKSSESHEMIRTLEELLKEFQVSGSRQAEPTGGSAGQNRLKESG</sequence>
<feature type="modified residue" description="4-aspartylphosphate" evidence="2">
    <location>
        <position position="80"/>
    </location>
</feature>
<dbReference type="InterPro" id="IPR039420">
    <property type="entry name" value="WalR-like"/>
</dbReference>
<dbReference type="InterPro" id="IPR058245">
    <property type="entry name" value="NreC/VraR/RcsB-like_REC"/>
</dbReference>
<dbReference type="GO" id="GO:0003677">
    <property type="term" value="F:DNA binding"/>
    <property type="evidence" value="ECO:0007669"/>
    <property type="project" value="UniProtKB-KW"/>
</dbReference>
<dbReference type="EMBL" id="MFIV01000097">
    <property type="protein sequence ID" value="OGF98489.1"/>
    <property type="molecule type" value="Genomic_DNA"/>
</dbReference>
<evidence type="ECO:0000256" key="3">
    <source>
        <dbReference type="SAM" id="MobiDB-lite"/>
    </source>
</evidence>
<dbReference type="PROSITE" id="PS50110">
    <property type="entry name" value="RESPONSE_REGULATORY"/>
    <property type="match status" value="1"/>
</dbReference>
<dbReference type="Proteomes" id="UP000176992">
    <property type="component" value="Unassembled WGS sequence"/>
</dbReference>
<feature type="domain" description="Response regulatory" evidence="4">
    <location>
        <begin position="29"/>
        <end position="146"/>
    </location>
</feature>
<comment type="caution">
    <text evidence="5">The sequence shown here is derived from an EMBL/GenBank/DDBJ whole genome shotgun (WGS) entry which is preliminary data.</text>
</comment>
<evidence type="ECO:0000256" key="1">
    <source>
        <dbReference type="ARBA" id="ARBA00023125"/>
    </source>
</evidence>
<reference evidence="5 6" key="1">
    <citation type="journal article" date="2016" name="Nat. Commun.">
        <title>Thousands of microbial genomes shed light on interconnected biogeochemical processes in an aquifer system.</title>
        <authorList>
            <person name="Anantharaman K."/>
            <person name="Brown C.T."/>
            <person name="Hug L.A."/>
            <person name="Sharon I."/>
            <person name="Castelle C.J."/>
            <person name="Probst A.J."/>
            <person name="Thomas B.C."/>
            <person name="Singh A."/>
            <person name="Wilkins M.J."/>
            <person name="Karaoz U."/>
            <person name="Brodie E.L."/>
            <person name="Williams K.H."/>
            <person name="Hubbard S.S."/>
            <person name="Banfield J.F."/>
        </authorList>
    </citation>
    <scope>NUCLEOTIDE SEQUENCE [LARGE SCALE GENOMIC DNA]</scope>
</reference>
<organism evidence="5 6">
    <name type="scientific">Candidatus Glassbacteria bacterium GWA2_58_10</name>
    <dbReference type="NCBI Taxonomy" id="1817865"/>
    <lineage>
        <taxon>Bacteria</taxon>
        <taxon>Candidatus Glassiibacteriota</taxon>
    </lineage>
</organism>
<gene>
    <name evidence="5" type="ORF">A2Z86_10450</name>
</gene>
<name>A0A1F5YEA9_9BACT</name>
<dbReference type="SUPFAM" id="SSF52172">
    <property type="entry name" value="CheY-like"/>
    <property type="match status" value="1"/>
</dbReference>
<protein>
    <recommendedName>
        <fullName evidence="4">Response regulatory domain-containing protein</fullName>
    </recommendedName>
</protein>
<evidence type="ECO:0000259" key="4">
    <source>
        <dbReference type="PROSITE" id="PS50110"/>
    </source>
</evidence>
<dbReference type="Gene3D" id="3.40.50.2300">
    <property type="match status" value="1"/>
</dbReference>
<dbReference type="CDD" id="cd17535">
    <property type="entry name" value="REC_NarL-like"/>
    <property type="match status" value="1"/>
</dbReference>
<evidence type="ECO:0000313" key="5">
    <source>
        <dbReference type="EMBL" id="OGF98489.1"/>
    </source>
</evidence>
<keyword evidence="1" id="KW-0238">DNA-binding</keyword>
<dbReference type="SMART" id="SM00448">
    <property type="entry name" value="REC"/>
    <property type="match status" value="1"/>
</dbReference>
<evidence type="ECO:0000256" key="2">
    <source>
        <dbReference type="PROSITE-ProRule" id="PRU00169"/>
    </source>
</evidence>
<dbReference type="InterPro" id="IPR011006">
    <property type="entry name" value="CheY-like_superfamily"/>
</dbReference>